<dbReference type="AlphaFoldDB" id="A0A3D9FEZ4"/>
<comment type="caution">
    <text evidence="2">The sequence shown here is derived from an EMBL/GenBank/DDBJ whole genome shotgun (WGS) entry which is preliminary data.</text>
</comment>
<dbReference type="Pfam" id="PF13302">
    <property type="entry name" value="Acetyltransf_3"/>
    <property type="match status" value="1"/>
</dbReference>
<reference evidence="2 3" key="1">
    <citation type="submission" date="2018-07" db="EMBL/GenBank/DDBJ databases">
        <title>Genomic Encyclopedia of Type Strains, Phase IV (KMG-IV): sequencing the most valuable type-strain genomes for metagenomic binning, comparative biology and taxonomic classification.</title>
        <authorList>
            <person name="Goeker M."/>
        </authorList>
    </citation>
    <scope>NUCLEOTIDE SEQUENCE [LARGE SCALE GENOMIC DNA]</scope>
    <source>
        <strain evidence="2 3">DSM 26725</strain>
    </source>
</reference>
<organism evidence="2 3">
    <name type="scientific">Parasphingopyxis lamellibrachiae</name>
    <dbReference type="NCBI Taxonomy" id="680125"/>
    <lineage>
        <taxon>Bacteria</taxon>
        <taxon>Pseudomonadati</taxon>
        <taxon>Pseudomonadota</taxon>
        <taxon>Alphaproteobacteria</taxon>
        <taxon>Sphingomonadales</taxon>
        <taxon>Sphingomonadaceae</taxon>
        <taxon>Parasphingopyxis</taxon>
    </lineage>
</organism>
<dbReference type="PANTHER" id="PTHR43792">
    <property type="entry name" value="GNAT FAMILY, PUTATIVE (AFU_ORTHOLOGUE AFUA_3G00765)-RELATED-RELATED"/>
    <property type="match status" value="1"/>
</dbReference>
<feature type="domain" description="N-acetyltransferase" evidence="1">
    <location>
        <begin position="1"/>
        <end position="154"/>
    </location>
</feature>
<keyword evidence="3" id="KW-1185">Reference proteome</keyword>
<dbReference type="InterPro" id="IPR016181">
    <property type="entry name" value="Acyl_CoA_acyltransferase"/>
</dbReference>
<sequence length="157" mass="17524">MPPTARHAALYERFYTDADASAPYGGPITRAQAWSRLAQDIGHWQLRGFGVWIIETKDARAAVGTCGFWQGLDWPRELTWWLTPDARGTGYATEASRAAISHAYAGFGWSEVQTYMDDSNEAARKLVLRLGGEMVERIAFPDGKMRDLFSIPKPGKN</sequence>
<dbReference type="GO" id="GO:0016747">
    <property type="term" value="F:acyltransferase activity, transferring groups other than amino-acyl groups"/>
    <property type="evidence" value="ECO:0007669"/>
    <property type="project" value="InterPro"/>
</dbReference>
<keyword evidence="2" id="KW-0808">Transferase</keyword>
<dbReference type="SUPFAM" id="SSF55729">
    <property type="entry name" value="Acyl-CoA N-acyltransferases (Nat)"/>
    <property type="match status" value="1"/>
</dbReference>
<evidence type="ECO:0000313" key="2">
    <source>
        <dbReference type="EMBL" id="RED16228.1"/>
    </source>
</evidence>
<gene>
    <name evidence="2" type="ORF">DFR46_1246</name>
</gene>
<dbReference type="Gene3D" id="3.40.630.30">
    <property type="match status" value="1"/>
</dbReference>
<evidence type="ECO:0000313" key="3">
    <source>
        <dbReference type="Proteomes" id="UP000256310"/>
    </source>
</evidence>
<dbReference type="PROSITE" id="PS51186">
    <property type="entry name" value="GNAT"/>
    <property type="match status" value="1"/>
</dbReference>
<dbReference type="Proteomes" id="UP000256310">
    <property type="component" value="Unassembled WGS sequence"/>
</dbReference>
<proteinExistence type="predicted"/>
<dbReference type="EMBL" id="QRDP01000004">
    <property type="protein sequence ID" value="RED16228.1"/>
    <property type="molecule type" value="Genomic_DNA"/>
</dbReference>
<dbReference type="InterPro" id="IPR051531">
    <property type="entry name" value="N-acetyltransferase"/>
</dbReference>
<dbReference type="RefSeq" id="WP_211306385.1">
    <property type="nucleotide sequence ID" value="NZ_QRDP01000004.1"/>
</dbReference>
<name>A0A3D9FEZ4_9SPHN</name>
<protein>
    <submittedName>
        <fullName evidence="2">RimJ/RimL family protein N-acetyltransferase</fullName>
    </submittedName>
</protein>
<evidence type="ECO:0000259" key="1">
    <source>
        <dbReference type="PROSITE" id="PS51186"/>
    </source>
</evidence>
<dbReference type="PANTHER" id="PTHR43792:SF1">
    <property type="entry name" value="N-ACETYLTRANSFERASE DOMAIN-CONTAINING PROTEIN"/>
    <property type="match status" value="1"/>
</dbReference>
<dbReference type="InterPro" id="IPR000182">
    <property type="entry name" value="GNAT_dom"/>
</dbReference>
<accession>A0A3D9FEZ4</accession>